<evidence type="ECO:0000313" key="1">
    <source>
        <dbReference type="EMBL" id="NKI89543.1"/>
    </source>
</evidence>
<gene>
    <name evidence="1" type="ORF">HBN54_002141</name>
</gene>
<accession>A0ABX1HL65</accession>
<reference evidence="1 2" key="1">
    <citation type="submission" date="2020-03" db="EMBL/GenBank/DDBJ databases">
        <title>Genomic Encyclopedia of Type Strains, Phase IV (KMG-V): Genome sequencing to study the core and pangenomes of soil and plant-associated prokaryotes.</title>
        <authorList>
            <person name="Whitman W."/>
        </authorList>
    </citation>
    <scope>NUCLEOTIDE SEQUENCE [LARGE SCALE GENOMIC DNA]</scope>
    <source>
        <strain evidence="1 2">1B</strain>
    </source>
</reference>
<protein>
    <recommendedName>
        <fullName evidence="3">Type II toxin-antitoxin system HicA family toxin</fullName>
    </recommendedName>
</protein>
<dbReference type="Proteomes" id="UP000717634">
    <property type="component" value="Unassembled WGS sequence"/>
</dbReference>
<dbReference type="RefSeq" id="WP_168673159.1">
    <property type="nucleotide sequence ID" value="NZ_JAAVTK010000005.1"/>
</dbReference>
<evidence type="ECO:0000313" key="2">
    <source>
        <dbReference type="Proteomes" id="UP000717634"/>
    </source>
</evidence>
<comment type="caution">
    <text evidence="1">The sequence shown here is derived from an EMBL/GenBank/DDBJ whole genome shotgun (WGS) entry which is preliminary data.</text>
</comment>
<sequence>MSRRQKFLAQLLSGQHDQTLDFNALFLLLEALGFEKRIRGSHHLFGKAGIDDLINIQPAIGNAVKPYQAKQVRSILLKYRAALKLDTI</sequence>
<proteinExistence type="predicted"/>
<evidence type="ECO:0008006" key="3">
    <source>
        <dbReference type="Google" id="ProtNLM"/>
    </source>
</evidence>
<keyword evidence="2" id="KW-1185">Reference proteome</keyword>
<dbReference type="EMBL" id="JAAVTK010000005">
    <property type="protein sequence ID" value="NKI89543.1"/>
    <property type="molecule type" value="Genomic_DNA"/>
</dbReference>
<name>A0ABX1HL65_9BACT</name>
<organism evidence="1 2">
    <name type="scientific">Hymenobacter artigasi</name>
    <dbReference type="NCBI Taxonomy" id="2719616"/>
    <lineage>
        <taxon>Bacteria</taxon>
        <taxon>Pseudomonadati</taxon>
        <taxon>Bacteroidota</taxon>
        <taxon>Cytophagia</taxon>
        <taxon>Cytophagales</taxon>
        <taxon>Hymenobacteraceae</taxon>
        <taxon>Hymenobacter</taxon>
    </lineage>
</organism>